<protein>
    <submittedName>
        <fullName evidence="1">Uncharacterized protein</fullName>
    </submittedName>
</protein>
<dbReference type="EMBL" id="GL882889">
    <property type="protein sequence ID" value="EGF78272.1"/>
    <property type="molecule type" value="Genomic_DNA"/>
</dbReference>
<proteinExistence type="predicted"/>
<dbReference type="GeneID" id="18244074"/>
<dbReference type="RefSeq" id="XP_006681263.1">
    <property type="nucleotide sequence ID" value="XM_006681200.1"/>
</dbReference>
<dbReference type="HOGENOM" id="CLU_589228_0_0_1"/>
<gene>
    <name evidence="1" type="ORF">BATDEDRAFT_90947</name>
</gene>
<sequence length="464" mass="52992">MSSAHKAFQPEHCDELLKQFMSCFRLCSTDQARTLSVSILHKICLLAESASGCQISDDKLWSIAGDVHLGAPLKLKYKSRNRNLILSQPDSDQSFISSNQSNLYLKPLIMVEIILNPWTPAHILQETWSMALKLYMAQTQPLLPTFKILFKSLLQDRLISGTKYQCVSNHSSDLEKSLVKLHLDRYQVFSGPMGVLSDKSYRNALLDESFLSISHADLIVVEFMYRFHPNTILSRVAARHLLTEFSTCISQCNWIESADQLQLKQTIYSFFDKFMPHATTSELVEIIAVMMLFPPESLKLGRFISHPISQSKTYHYAQPSIVAQIVEILQEWILSQHLQSGQVCLWSLHPWLLASLSSTHSIIFEAYVKHLIKLLANIQRFISDSFIASNQNADWASEAVDIRTKLLLLSKLVSDPCRQYLAQHIQSFTDDLVENQSASIRNFWKFFIGTLFTHSFNHKQDGSM</sequence>
<name>F4P931_BATDJ</name>
<organism evidence="1 2">
    <name type="scientific">Batrachochytrium dendrobatidis (strain JAM81 / FGSC 10211)</name>
    <name type="common">Frog chytrid fungus</name>
    <dbReference type="NCBI Taxonomy" id="684364"/>
    <lineage>
        <taxon>Eukaryota</taxon>
        <taxon>Fungi</taxon>
        <taxon>Fungi incertae sedis</taxon>
        <taxon>Chytridiomycota</taxon>
        <taxon>Chytridiomycota incertae sedis</taxon>
        <taxon>Chytridiomycetes</taxon>
        <taxon>Rhizophydiales</taxon>
        <taxon>Rhizophydiales incertae sedis</taxon>
        <taxon>Batrachochytrium</taxon>
    </lineage>
</organism>
<dbReference type="OrthoDB" id="2244689at2759"/>
<evidence type="ECO:0000313" key="1">
    <source>
        <dbReference type="EMBL" id="EGF78272.1"/>
    </source>
</evidence>
<keyword evidence="2" id="KW-1185">Reference proteome</keyword>
<dbReference type="AlphaFoldDB" id="F4P931"/>
<dbReference type="InParanoid" id="F4P931"/>
<dbReference type="Proteomes" id="UP000007241">
    <property type="component" value="Unassembled WGS sequence"/>
</dbReference>
<reference evidence="1 2" key="1">
    <citation type="submission" date="2009-12" db="EMBL/GenBank/DDBJ databases">
        <title>The draft genome of Batrachochytrium dendrobatidis.</title>
        <authorList>
            <consortium name="US DOE Joint Genome Institute (JGI-PGF)"/>
            <person name="Kuo A."/>
            <person name="Salamov A."/>
            <person name="Schmutz J."/>
            <person name="Lucas S."/>
            <person name="Pitluck S."/>
            <person name="Rosenblum E."/>
            <person name="Stajich J."/>
            <person name="Eisen M."/>
            <person name="Grigoriev I.V."/>
        </authorList>
    </citation>
    <scope>NUCLEOTIDE SEQUENCE [LARGE SCALE GENOMIC DNA]</scope>
    <source>
        <strain evidence="2">JAM81 / FGSC 10211</strain>
    </source>
</reference>
<evidence type="ECO:0000313" key="2">
    <source>
        <dbReference type="Proteomes" id="UP000007241"/>
    </source>
</evidence>
<accession>F4P931</accession>